<comment type="caution">
    <text evidence="1">The sequence shown here is derived from an EMBL/GenBank/DDBJ whole genome shotgun (WGS) entry which is preliminary data.</text>
</comment>
<protein>
    <submittedName>
        <fullName evidence="1">Uncharacterized protein</fullName>
    </submittedName>
</protein>
<gene>
    <name evidence="1" type="ORF">AWC30_10725</name>
</gene>
<dbReference type="EMBL" id="LQPZ01000028">
    <property type="protein sequence ID" value="ORX03459.1"/>
    <property type="molecule type" value="Genomic_DNA"/>
</dbReference>
<sequence length="219" mass="22953">MSEANATTAVATSPTASPDTLQYRPLWPFASHEEADQWLLDGPADDWHADAEATAHRFTRDYLGFSGIDHAEAVRTNDREAWVEVGFAVPGGAIATAATVHLARFGSDAAAPWEVVGTQDTVLTLDSPGYGSTADSPIEAGGVISGVDECIHLAVRQISQPDPLGEFSCRPAGGDHSRWAATVTFSGAQPGTLTLVAWTGGHVVDVERFAVTALGVPTD</sequence>
<reference evidence="1 2" key="1">
    <citation type="submission" date="2016-01" db="EMBL/GenBank/DDBJ databases">
        <title>The new phylogeny of the genus Mycobacterium.</title>
        <authorList>
            <person name="Tarcisio F."/>
            <person name="Conor M."/>
            <person name="Antonella G."/>
            <person name="Elisabetta G."/>
            <person name="Giulia F.S."/>
            <person name="Sara T."/>
            <person name="Anna F."/>
            <person name="Clotilde B."/>
            <person name="Roberto B."/>
            <person name="Veronica D.S."/>
            <person name="Fabio R."/>
            <person name="Monica P."/>
            <person name="Olivier J."/>
            <person name="Enrico T."/>
            <person name="Nicola S."/>
        </authorList>
    </citation>
    <scope>NUCLEOTIDE SEQUENCE [LARGE SCALE GENOMIC DNA]</scope>
    <source>
        <strain evidence="1 2">DSM 44153</strain>
    </source>
</reference>
<name>A0A1X2EJ15_9MYCO</name>
<proteinExistence type="predicted"/>
<evidence type="ECO:0000313" key="2">
    <source>
        <dbReference type="Proteomes" id="UP000193090"/>
    </source>
</evidence>
<organism evidence="1 2">
    <name type="scientific">Mycolicibacillus trivialis</name>
    <dbReference type="NCBI Taxonomy" id="1798"/>
    <lineage>
        <taxon>Bacteria</taxon>
        <taxon>Bacillati</taxon>
        <taxon>Actinomycetota</taxon>
        <taxon>Actinomycetes</taxon>
        <taxon>Mycobacteriales</taxon>
        <taxon>Mycobacteriaceae</taxon>
        <taxon>Mycolicibacillus</taxon>
    </lineage>
</organism>
<keyword evidence="2" id="KW-1185">Reference proteome</keyword>
<dbReference type="Proteomes" id="UP000193090">
    <property type="component" value="Unassembled WGS sequence"/>
</dbReference>
<dbReference type="OrthoDB" id="4568594at2"/>
<evidence type="ECO:0000313" key="1">
    <source>
        <dbReference type="EMBL" id="ORX03459.1"/>
    </source>
</evidence>
<accession>A0A1X2EJ15</accession>
<dbReference type="AlphaFoldDB" id="A0A1X2EJ15"/>